<organism evidence="1 2">
    <name type="scientific">Bombiscardovia nodaiensis</name>
    <dbReference type="NCBI Taxonomy" id="2932181"/>
    <lineage>
        <taxon>Bacteria</taxon>
        <taxon>Bacillati</taxon>
        <taxon>Actinomycetota</taxon>
        <taxon>Actinomycetes</taxon>
        <taxon>Bifidobacteriales</taxon>
        <taxon>Bifidobacteriaceae</taxon>
        <taxon>Bombiscardovia</taxon>
    </lineage>
</organism>
<keyword evidence="2" id="KW-1185">Reference proteome</keyword>
<protein>
    <recommendedName>
        <fullName evidence="3">Abi-like protein</fullName>
    </recommendedName>
</protein>
<name>A0ABM8B8P3_9BIFI</name>
<proteinExistence type="predicted"/>
<dbReference type="Proteomes" id="UP001321766">
    <property type="component" value="Chromosome"/>
</dbReference>
<gene>
    <name evidence="1" type="ORF">KIM372_11640</name>
</gene>
<evidence type="ECO:0000313" key="1">
    <source>
        <dbReference type="EMBL" id="BDR53257.1"/>
    </source>
</evidence>
<evidence type="ECO:0000313" key="2">
    <source>
        <dbReference type="Proteomes" id="UP001321766"/>
    </source>
</evidence>
<reference evidence="1 2" key="1">
    <citation type="journal article" date="2023" name="Microbiol. Spectr.">
        <title>Symbiosis of Carpenter Bees with Uncharacterized Lactic Acid Bacteria Showing NAD Auxotrophy.</title>
        <authorList>
            <person name="Kawasaki S."/>
            <person name="Ozawa K."/>
            <person name="Mori T."/>
            <person name="Yamamoto A."/>
            <person name="Ito M."/>
            <person name="Ohkuma M."/>
            <person name="Sakamoto M."/>
            <person name="Matsutani M."/>
        </authorList>
    </citation>
    <scope>NUCLEOTIDE SEQUENCE [LARGE SCALE GENOMIC DNA]</scope>
    <source>
        <strain evidence="1 2">Kim37-2</strain>
    </source>
</reference>
<evidence type="ECO:0008006" key="3">
    <source>
        <dbReference type="Google" id="ProtNLM"/>
    </source>
</evidence>
<sequence length="268" mass="30238">MDESANQSFVYSGLELGSDEAFRLFGRARLQVFLRKENNLQKALQAYSRQLHLGQVLLKPIGITEVFIRNAVDTSICEWWKTQQLPGDWLDDWGNVSVPGTLPSFCHIPSWRRRAAANCQSHRFQGELSHDDVLAHMMLGTWRNMIGNPLGISAKAPADPQQLDSWKSQCKTDRACAHLWKEILSEAFPNIPTKSGRRGLSPRAYIGASISSMAGLRNRVCHWDSLFEVNVEARYRDMTNIVGAISVAGLQWMLAQTQEEILQVLQTD</sequence>
<dbReference type="EMBL" id="AP026798">
    <property type="protein sequence ID" value="BDR53257.1"/>
    <property type="molecule type" value="Genomic_DNA"/>
</dbReference>
<accession>A0ABM8B8P3</accession>